<proteinExistence type="inferred from homology"/>
<organism evidence="11 12">
    <name type="scientific">Caulochytrium protostelioides</name>
    <dbReference type="NCBI Taxonomy" id="1555241"/>
    <lineage>
        <taxon>Eukaryota</taxon>
        <taxon>Fungi</taxon>
        <taxon>Fungi incertae sedis</taxon>
        <taxon>Chytridiomycota</taxon>
        <taxon>Chytridiomycota incertae sedis</taxon>
        <taxon>Chytridiomycetes</taxon>
        <taxon>Caulochytriales</taxon>
        <taxon>Caulochytriaceae</taxon>
        <taxon>Caulochytrium</taxon>
    </lineage>
</organism>
<dbReference type="SUPFAM" id="SSF52540">
    <property type="entry name" value="P-loop containing nucleoside triphosphate hydrolases"/>
    <property type="match status" value="2"/>
</dbReference>
<dbReference type="InterPro" id="IPR036640">
    <property type="entry name" value="ABC1_TM_sf"/>
</dbReference>
<dbReference type="CDD" id="cd18578">
    <property type="entry name" value="ABC_6TM_Pgp_ABCB1_D2_like"/>
    <property type="match status" value="1"/>
</dbReference>
<dbReference type="EMBL" id="ML014113">
    <property type="protein sequence ID" value="RKP04162.1"/>
    <property type="molecule type" value="Genomic_DNA"/>
</dbReference>
<evidence type="ECO:0000256" key="8">
    <source>
        <dbReference type="SAM" id="Phobius"/>
    </source>
</evidence>
<feature type="transmembrane region" description="Helical" evidence="8">
    <location>
        <begin position="903"/>
        <end position="928"/>
    </location>
</feature>
<dbReference type="GO" id="GO:0090374">
    <property type="term" value="P:oligopeptide export from mitochondrion"/>
    <property type="evidence" value="ECO:0007669"/>
    <property type="project" value="TreeGrafter"/>
</dbReference>
<feature type="transmembrane region" description="Helical" evidence="8">
    <location>
        <begin position="828"/>
        <end position="847"/>
    </location>
</feature>
<dbReference type="PANTHER" id="PTHR43394">
    <property type="entry name" value="ATP-DEPENDENT PERMEASE MDL1, MITOCHONDRIAL"/>
    <property type="match status" value="1"/>
</dbReference>
<evidence type="ECO:0000256" key="5">
    <source>
        <dbReference type="ARBA" id="ARBA00022840"/>
    </source>
</evidence>
<feature type="transmembrane region" description="Helical" evidence="8">
    <location>
        <begin position="21"/>
        <end position="47"/>
    </location>
</feature>
<keyword evidence="3 8" id="KW-0812">Transmembrane</keyword>
<dbReference type="GO" id="GO:0005743">
    <property type="term" value="C:mitochondrial inner membrane"/>
    <property type="evidence" value="ECO:0007669"/>
    <property type="project" value="TreeGrafter"/>
</dbReference>
<dbReference type="CDD" id="cd18577">
    <property type="entry name" value="ABC_6TM_Pgp_ABCB1_D1_like"/>
    <property type="match status" value="1"/>
</dbReference>
<keyword evidence="6 8" id="KW-1133">Transmembrane helix</keyword>
<dbReference type="GO" id="GO:0005524">
    <property type="term" value="F:ATP binding"/>
    <property type="evidence" value="ECO:0007669"/>
    <property type="project" value="UniProtKB-KW"/>
</dbReference>
<dbReference type="OrthoDB" id="6500128at2759"/>
<keyword evidence="4" id="KW-0547">Nucleotide-binding</keyword>
<dbReference type="GO" id="GO:0016887">
    <property type="term" value="F:ATP hydrolysis activity"/>
    <property type="evidence" value="ECO:0007669"/>
    <property type="project" value="InterPro"/>
</dbReference>
<dbReference type="Pfam" id="PF00005">
    <property type="entry name" value="ABC_tran"/>
    <property type="match status" value="2"/>
</dbReference>
<evidence type="ECO:0000256" key="1">
    <source>
        <dbReference type="ARBA" id="ARBA00004141"/>
    </source>
</evidence>
<feature type="transmembrane region" description="Helical" evidence="8">
    <location>
        <begin position="76"/>
        <end position="95"/>
    </location>
</feature>
<dbReference type="InterPro" id="IPR003439">
    <property type="entry name" value="ABC_transporter-like_ATP-bd"/>
</dbReference>
<name>A0A4P9XF25_9FUNG</name>
<accession>A0A4P9XF25</accession>
<keyword evidence="7 8" id="KW-0472">Membrane</keyword>
<feature type="domain" description="ABC transmembrane type-1" evidence="10">
    <location>
        <begin position="27"/>
        <end position="313"/>
    </location>
</feature>
<dbReference type="Gene3D" id="1.20.1560.10">
    <property type="entry name" value="ABC transporter type 1, transmembrane domain"/>
    <property type="match status" value="1"/>
</dbReference>
<evidence type="ECO:0000313" key="11">
    <source>
        <dbReference type="EMBL" id="RKP04162.1"/>
    </source>
</evidence>
<feature type="transmembrane region" description="Helical" evidence="8">
    <location>
        <begin position="252"/>
        <end position="272"/>
    </location>
</feature>
<dbReference type="InterPro" id="IPR017871">
    <property type="entry name" value="ABC_transporter-like_CS"/>
</dbReference>
<dbReference type="PROSITE" id="PS50893">
    <property type="entry name" value="ABC_TRANSPORTER_2"/>
    <property type="match status" value="2"/>
</dbReference>
<dbReference type="STRING" id="1555241.A0A4P9XF25"/>
<dbReference type="Proteomes" id="UP000274922">
    <property type="component" value="Unassembled WGS sequence"/>
</dbReference>
<feature type="domain" description="ABC transporter" evidence="9">
    <location>
        <begin position="1008"/>
        <end position="1262"/>
    </location>
</feature>
<feature type="transmembrane region" description="Helical" evidence="8">
    <location>
        <begin position="174"/>
        <end position="195"/>
    </location>
</feature>
<feature type="transmembrane region" description="Helical" evidence="8">
    <location>
        <begin position="721"/>
        <end position="741"/>
    </location>
</feature>
<comment type="similarity">
    <text evidence="2">Belongs to the ABC transporter superfamily. ABCB family. Multidrug resistance exporter (TC 3.A.1.201) subfamily.</text>
</comment>
<evidence type="ECO:0000256" key="2">
    <source>
        <dbReference type="ARBA" id="ARBA00007577"/>
    </source>
</evidence>
<dbReference type="Pfam" id="PF00664">
    <property type="entry name" value="ABC_membrane"/>
    <property type="match status" value="2"/>
</dbReference>
<feature type="transmembrane region" description="Helical" evidence="8">
    <location>
        <begin position="284"/>
        <end position="306"/>
    </location>
</feature>
<reference evidence="12" key="1">
    <citation type="journal article" date="2018" name="Nat. Microbiol.">
        <title>Leveraging single-cell genomics to expand the fungal tree of life.</title>
        <authorList>
            <person name="Ahrendt S.R."/>
            <person name="Quandt C.A."/>
            <person name="Ciobanu D."/>
            <person name="Clum A."/>
            <person name="Salamov A."/>
            <person name="Andreopoulos B."/>
            <person name="Cheng J.F."/>
            <person name="Woyke T."/>
            <person name="Pelin A."/>
            <person name="Henrissat B."/>
            <person name="Reynolds N.K."/>
            <person name="Benny G.L."/>
            <person name="Smith M.E."/>
            <person name="James T.Y."/>
            <person name="Grigoriev I.V."/>
        </authorList>
    </citation>
    <scope>NUCLEOTIDE SEQUENCE [LARGE SCALE GENOMIC DNA]</scope>
    <source>
        <strain evidence="12">ATCC 52028</strain>
    </source>
</reference>
<dbReference type="FunFam" id="3.40.50.300:FF:000913">
    <property type="entry name" value="ABC multidrug transporter SitT"/>
    <property type="match status" value="1"/>
</dbReference>
<evidence type="ECO:0000256" key="3">
    <source>
        <dbReference type="ARBA" id="ARBA00022692"/>
    </source>
</evidence>
<gene>
    <name evidence="11" type="ORF">CXG81DRAFT_8667</name>
</gene>
<dbReference type="SUPFAM" id="SSF90123">
    <property type="entry name" value="ABC transporter transmembrane region"/>
    <property type="match status" value="2"/>
</dbReference>
<evidence type="ECO:0008006" key="13">
    <source>
        <dbReference type="Google" id="ProtNLM"/>
    </source>
</evidence>
<dbReference type="InterPro" id="IPR003593">
    <property type="entry name" value="AAA+_ATPase"/>
</dbReference>
<feature type="domain" description="ABC transporter" evidence="9">
    <location>
        <begin position="349"/>
        <end position="593"/>
    </location>
</feature>
<dbReference type="CDD" id="cd03249">
    <property type="entry name" value="ABC_MTABC3_MDL1_MDL2"/>
    <property type="match status" value="1"/>
</dbReference>
<evidence type="ECO:0000256" key="6">
    <source>
        <dbReference type="ARBA" id="ARBA00022989"/>
    </source>
</evidence>
<feature type="transmembrane region" description="Helical" evidence="8">
    <location>
        <begin position="146"/>
        <end position="168"/>
    </location>
</feature>
<dbReference type="FunFam" id="3.40.50.300:FF:001797">
    <property type="entry name" value="ABC transporter, putative"/>
    <property type="match status" value="1"/>
</dbReference>
<dbReference type="InterPro" id="IPR011527">
    <property type="entry name" value="ABC1_TM_dom"/>
</dbReference>
<feature type="domain" description="ABC transmembrane type-1" evidence="10">
    <location>
        <begin position="677"/>
        <end position="969"/>
    </location>
</feature>
<protein>
    <recommendedName>
        <fullName evidence="13">P-loop containing nucleoside triphosphate hydrolase protein</fullName>
    </recommendedName>
</protein>
<dbReference type="GO" id="GO:0015421">
    <property type="term" value="F:ABC-type oligopeptide transporter activity"/>
    <property type="evidence" value="ECO:0007669"/>
    <property type="project" value="TreeGrafter"/>
</dbReference>
<sequence>MVHVVHRPSYLRVLLRFATPLDGVLMVLGTVCAIATGVFVPILIMLFGNFINKLGNLDPSTFASFEGSVNHTSLQVVYLGIGTFFASSGICWKLTSETTGRRLREAYIRAVMRQDVGFFDSVGAGAVSAHIMVDCRLVQDGTGEKVASFIMHLTIFVAGFVVALAFIWKLALVLSIIIPLLVLVVSGLGSIMRTYTRRQMSVYARAADLAEETFSTIRTITAFMAQKRMSSLHNRMMTRGERYGLRKEAVNSLIWGLQTFITYSSYALGFWYGARLVSQNDADAGSVVIVFFTVLVAAFAISSLSVELTAFSAATTAASALFATLDREPPMDVSADAPGYRPETTKGQLSFKGIAFRYPDRPEVQVLKNFDLEIPAGTSCALVGVSGSGKSTIVALLERFYDPDAGTITLDGTKLQDYQLCWLRQQIGYVQQEPVLFGATVTQNVAYGLIGHPAWHASPEEQRPMIIEACKIACAHDFIMAMTDGYDTFLGDGGMLSGGQKQRVAIARAIIKNPRILLLDEATSALDTASEFEVQRAIDRAVMGRTTISVSHRLSTIRGCDNIVVMDKGRILEAGTHESLIARRGVYKHLVESQAISATAHCAHDAADALAKAEAPSAHPQQTNQQVEEAIAAVTAATIATECDDPAQLEMLLGQRGRFAQARQVLRWAKPQAGWLALGMLCSIVFGATQPVFAILFGSLVSNLFAQHRTPEEVAEFRRVANGWIIWFFIVAAIESVVNAVRHMAFGYASQKLGTKLRQLYFAAHLRQEIAWFDLEDNATGVLVSNLQSHPQLAQSLIGVVLVTVGEFMALCVFGIAIALFFSWRLGLVLLSTMPLIVLVHKLRMYLYERGMITVRKYYEDATQVACEAVARHRTVASLTREAHVVETYHRCLEKPQRIGRAFAFSSSFFDALAQTIMYLMCALAFWYGGRLTVRFQVEFKAFMISFMAIVFTMLSVGRIFGCLPDISKVGSAAANIFDLIHRKTQDDCEDEALLAKKLQLQTVQPRIRFENVRFSYPARPEQPILTGLDLAISPGQTVALVGPSGAGKSSIMQLLQGFYRPIMGTITFDGHDITTLDIPQYRSLFGVVSQEPNLFHLSIRDNIALGSFEEAASADDAASAVPRWKRRPTQAMIEAAAKTANIHDFIAALPQGYDTILSSHGGGLSGGQKQRLAIARALVRNPPVLLFDEATSALDALSERVVSDALAVAARGRTCISISHKIATVKDADWIYVLKAGFVAEQGTHYDLLRRRGIYFGLANQQNLS</sequence>
<keyword evidence="5" id="KW-0067">ATP-binding</keyword>
<feature type="transmembrane region" description="Helical" evidence="8">
    <location>
        <begin position="797"/>
        <end position="822"/>
    </location>
</feature>
<evidence type="ECO:0000313" key="12">
    <source>
        <dbReference type="Proteomes" id="UP000274922"/>
    </source>
</evidence>
<evidence type="ECO:0000256" key="4">
    <source>
        <dbReference type="ARBA" id="ARBA00022741"/>
    </source>
</evidence>
<dbReference type="PROSITE" id="PS50929">
    <property type="entry name" value="ABC_TM1F"/>
    <property type="match status" value="2"/>
</dbReference>
<dbReference type="InterPro" id="IPR039421">
    <property type="entry name" value="Type_1_exporter"/>
</dbReference>
<evidence type="ECO:0000259" key="10">
    <source>
        <dbReference type="PROSITE" id="PS50929"/>
    </source>
</evidence>
<feature type="transmembrane region" description="Helical" evidence="8">
    <location>
        <begin position="940"/>
        <end position="961"/>
    </location>
</feature>
<comment type="subcellular location">
    <subcellularLocation>
        <location evidence="1">Membrane</location>
        <topology evidence="1">Multi-pass membrane protein</topology>
    </subcellularLocation>
</comment>
<keyword evidence="12" id="KW-1185">Reference proteome</keyword>
<evidence type="ECO:0000256" key="7">
    <source>
        <dbReference type="ARBA" id="ARBA00023136"/>
    </source>
</evidence>
<feature type="transmembrane region" description="Helical" evidence="8">
    <location>
        <begin position="673"/>
        <end position="701"/>
    </location>
</feature>
<dbReference type="Gene3D" id="3.40.50.300">
    <property type="entry name" value="P-loop containing nucleotide triphosphate hydrolases"/>
    <property type="match status" value="2"/>
</dbReference>
<dbReference type="InterPro" id="IPR027417">
    <property type="entry name" value="P-loop_NTPase"/>
</dbReference>
<dbReference type="PANTHER" id="PTHR43394:SF1">
    <property type="entry name" value="ATP-BINDING CASSETTE SUB-FAMILY B MEMBER 10, MITOCHONDRIAL"/>
    <property type="match status" value="1"/>
</dbReference>
<dbReference type="SMART" id="SM00382">
    <property type="entry name" value="AAA"/>
    <property type="match status" value="2"/>
</dbReference>
<dbReference type="PROSITE" id="PS00211">
    <property type="entry name" value="ABC_TRANSPORTER_1"/>
    <property type="match status" value="2"/>
</dbReference>
<evidence type="ECO:0000259" key="9">
    <source>
        <dbReference type="PROSITE" id="PS50893"/>
    </source>
</evidence>
<dbReference type="AlphaFoldDB" id="A0A4P9XF25"/>